<sequence length="418" mass="46452">MSSDTVISVRNIGKTFRIASTQHRATTLAELVAQKLRKPFTRHSRETEFEALHDVSFEVDRGEVLGIIGRNGAGKSTLLKILSQITPPTRGEIDLHGRVGALLEVGTGFHPELTGRENIYLNGAILGMNRREIDREFDSIVAFAETEQFLDVPVKRYSSGMYVRLAFSVAAHLRPDILIVDEVLAVGDLAFQRKCLGKMGEIAREEGRAVLLVSHNAAAVRALCERAILLDRGRVVHDGEVNDVLRSYLDIEPSGAAVLTWTETNAPREGGFRYRSVAVLNSRGEPASVLSHDEPFTIRLEYELDRPLPGLRVGFLMQTTEGVEVCGSNDVHVADEETRQPGRKFSECRFPAHLLNEGRYQLRFGADVPHGPVYILTPYCLEFSVEDHERHGESRYRLPGVLRPALHWAIDSTSPAIG</sequence>
<evidence type="ECO:0000256" key="2">
    <source>
        <dbReference type="ARBA" id="ARBA00022448"/>
    </source>
</evidence>
<reference evidence="6 7" key="1">
    <citation type="journal article" date="2011" name="J. Bacteriol.">
        <title>Genome sequence of Chthoniobacter flavus Ellin428, an aerobic heterotrophic soil bacterium.</title>
        <authorList>
            <person name="Kant R."/>
            <person name="van Passel M.W."/>
            <person name="Palva A."/>
            <person name="Lucas S."/>
            <person name="Lapidus A."/>
            <person name="Glavina Del Rio T."/>
            <person name="Dalin E."/>
            <person name="Tice H."/>
            <person name="Bruce D."/>
            <person name="Goodwin L."/>
            <person name="Pitluck S."/>
            <person name="Larimer F.W."/>
            <person name="Land M.L."/>
            <person name="Hauser L."/>
            <person name="Sangwan P."/>
            <person name="de Vos W.M."/>
            <person name="Janssen P.H."/>
            <person name="Smidt H."/>
        </authorList>
    </citation>
    <scope>NUCLEOTIDE SEQUENCE [LARGE SCALE GENOMIC DNA]</scope>
    <source>
        <strain evidence="6 7">Ellin428</strain>
    </source>
</reference>
<comment type="similarity">
    <text evidence="1">Belongs to the ABC transporter superfamily.</text>
</comment>
<keyword evidence="4" id="KW-0067">ATP-binding</keyword>
<keyword evidence="2" id="KW-0813">Transport</keyword>
<dbReference type="GO" id="GO:0140359">
    <property type="term" value="F:ABC-type transporter activity"/>
    <property type="evidence" value="ECO:0007669"/>
    <property type="project" value="InterPro"/>
</dbReference>
<dbReference type="PANTHER" id="PTHR46743:SF2">
    <property type="entry name" value="TEICHOIC ACIDS EXPORT ATP-BINDING PROTEIN TAGH"/>
    <property type="match status" value="1"/>
</dbReference>
<keyword evidence="3" id="KW-0547">Nucleotide-binding</keyword>
<dbReference type="InterPro" id="IPR003593">
    <property type="entry name" value="AAA+_ATPase"/>
</dbReference>
<dbReference type="STRING" id="497964.CfE428DRAFT_2778"/>
<dbReference type="Pfam" id="PF14524">
    <property type="entry name" value="Wzt_C"/>
    <property type="match status" value="1"/>
</dbReference>
<dbReference type="Gene3D" id="2.70.50.60">
    <property type="entry name" value="abc- transporter (atp binding component) like domain"/>
    <property type="match status" value="1"/>
</dbReference>
<dbReference type="InterPro" id="IPR027417">
    <property type="entry name" value="P-loop_NTPase"/>
</dbReference>
<dbReference type="PROSITE" id="PS50893">
    <property type="entry name" value="ABC_TRANSPORTER_2"/>
    <property type="match status" value="1"/>
</dbReference>
<proteinExistence type="inferred from homology"/>
<dbReference type="CDD" id="cd10147">
    <property type="entry name" value="Wzt_C-like"/>
    <property type="match status" value="1"/>
</dbReference>
<dbReference type="AlphaFoldDB" id="B4D1J0"/>
<dbReference type="SMART" id="SM00382">
    <property type="entry name" value="AAA"/>
    <property type="match status" value="1"/>
</dbReference>
<dbReference type="GO" id="GO:0005524">
    <property type="term" value="F:ATP binding"/>
    <property type="evidence" value="ECO:0007669"/>
    <property type="project" value="UniProtKB-KW"/>
</dbReference>
<dbReference type="GO" id="GO:0016887">
    <property type="term" value="F:ATP hydrolysis activity"/>
    <property type="evidence" value="ECO:0007669"/>
    <property type="project" value="InterPro"/>
</dbReference>
<keyword evidence="7" id="KW-1185">Reference proteome</keyword>
<dbReference type="Gene3D" id="3.40.50.300">
    <property type="entry name" value="P-loop containing nucleotide triphosphate hydrolases"/>
    <property type="match status" value="1"/>
</dbReference>
<dbReference type="InterPro" id="IPR003439">
    <property type="entry name" value="ABC_transporter-like_ATP-bd"/>
</dbReference>
<dbReference type="PANTHER" id="PTHR46743">
    <property type="entry name" value="TEICHOIC ACIDS EXPORT ATP-BINDING PROTEIN TAGH"/>
    <property type="match status" value="1"/>
</dbReference>
<dbReference type="EMBL" id="ABVL01000007">
    <property type="protein sequence ID" value="EDY19602.1"/>
    <property type="molecule type" value="Genomic_DNA"/>
</dbReference>
<organism evidence="6 7">
    <name type="scientific">Chthoniobacter flavus Ellin428</name>
    <dbReference type="NCBI Taxonomy" id="497964"/>
    <lineage>
        <taxon>Bacteria</taxon>
        <taxon>Pseudomonadati</taxon>
        <taxon>Verrucomicrobiota</taxon>
        <taxon>Spartobacteria</taxon>
        <taxon>Chthoniobacterales</taxon>
        <taxon>Chthoniobacteraceae</taxon>
        <taxon>Chthoniobacter</taxon>
    </lineage>
</organism>
<dbReference type="RefSeq" id="WP_006980103.1">
    <property type="nucleotide sequence ID" value="NZ_ABVL01000007.1"/>
</dbReference>
<protein>
    <submittedName>
        <fullName evidence="6">ABC transporter-related protein</fullName>
    </submittedName>
</protein>
<dbReference type="CDD" id="cd03220">
    <property type="entry name" value="ABC_KpsT_Wzt"/>
    <property type="match status" value="1"/>
</dbReference>
<gene>
    <name evidence="6" type="ORF">CfE428DRAFT_2778</name>
</gene>
<evidence type="ECO:0000256" key="3">
    <source>
        <dbReference type="ARBA" id="ARBA00022741"/>
    </source>
</evidence>
<evidence type="ECO:0000256" key="1">
    <source>
        <dbReference type="ARBA" id="ARBA00005417"/>
    </source>
</evidence>
<evidence type="ECO:0000313" key="6">
    <source>
        <dbReference type="EMBL" id="EDY19602.1"/>
    </source>
</evidence>
<dbReference type="InParanoid" id="B4D1J0"/>
<evidence type="ECO:0000256" key="4">
    <source>
        <dbReference type="ARBA" id="ARBA00022840"/>
    </source>
</evidence>
<evidence type="ECO:0000259" key="5">
    <source>
        <dbReference type="PROSITE" id="PS50893"/>
    </source>
</evidence>
<dbReference type="InterPro" id="IPR015860">
    <property type="entry name" value="ABC_transpr_TagH-like"/>
</dbReference>
<feature type="domain" description="ABC transporter" evidence="5">
    <location>
        <begin position="31"/>
        <end position="257"/>
    </location>
</feature>
<dbReference type="InterPro" id="IPR029439">
    <property type="entry name" value="Wzt_C"/>
</dbReference>
<evidence type="ECO:0000313" key="7">
    <source>
        <dbReference type="Proteomes" id="UP000005824"/>
    </source>
</evidence>
<dbReference type="InterPro" id="IPR050683">
    <property type="entry name" value="Bact_Polysacc_Export_ATP-bd"/>
</dbReference>
<dbReference type="Proteomes" id="UP000005824">
    <property type="component" value="Unassembled WGS sequence"/>
</dbReference>
<dbReference type="GO" id="GO:0016020">
    <property type="term" value="C:membrane"/>
    <property type="evidence" value="ECO:0007669"/>
    <property type="project" value="InterPro"/>
</dbReference>
<name>B4D1J0_9BACT</name>
<accession>B4D1J0</accession>
<comment type="caution">
    <text evidence="6">The sequence shown here is derived from an EMBL/GenBank/DDBJ whole genome shotgun (WGS) entry which is preliminary data.</text>
</comment>
<dbReference type="Pfam" id="PF00005">
    <property type="entry name" value="ABC_tran"/>
    <property type="match status" value="1"/>
</dbReference>
<dbReference type="SUPFAM" id="SSF52540">
    <property type="entry name" value="P-loop containing nucleoside triphosphate hydrolases"/>
    <property type="match status" value="1"/>
</dbReference>
<dbReference type="eggNOG" id="COG1134">
    <property type="taxonomic scope" value="Bacteria"/>
</dbReference>